<evidence type="ECO:0000313" key="1">
    <source>
        <dbReference type="EMBL" id="KAK3348028.1"/>
    </source>
</evidence>
<evidence type="ECO:0000313" key="2">
    <source>
        <dbReference type="Proteomes" id="UP001278500"/>
    </source>
</evidence>
<dbReference type="GeneID" id="87862691"/>
<reference evidence="1" key="2">
    <citation type="submission" date="2023-06" db="EMBL/GenBank/DDBJ databases">
        <authorList>
            <consortium name="Lawrence Berkeley National Laboratory"/>
            <person name="Haridas S."/>
            <person name="Hensen N."/>
            <person name="Bonometti L."/>
            <person name="Westerberg I."/>
            <person name="Brannstrom I.O."/>
            <person name="Guillou S."/>
            <person name="Cros-Aarteil S."/>
            <person name="Calhoun S."/>
            <person name="Kuo A."/>
            <person name="Mondo S."/>
            <person name="Pangilinan J."/>
            <person name="Riley R."/>
            <person name="Labutti K."/>
            <person name="Andreopoulos B."/>
            <person name="Lipzen A."/>
            <person name="Chen C."/>
            <person name="Yanf M."/>
            <person name="Daum C."/>
            <person name="Ng V."/>
            <person name="Clum A."/>
            <person name="Steindorff A."/>
            <person name="Ohm R."/>
            <person name="Martin F."/>
            <person name="Silar P."/>
            <person name="Natvig D."/>
            <person name="Lalanne C."/>
            <person name="Gautier V."/>
            <person name="Ament-Velasquez S.L."/>
            <person name="Kruys A."/>
            <person name="Hutchinson M.I."/>
            <person name="Powell A.J."/>
            <person name="Barry K."/>
            <person name="Miller A.N."/>
            <person name="Grigoriev I.V."/>
            <person name="Debuchy R."/>
            <person name="Gladieux P."/>
            <person name="Thoren M.H."/>
            <person name="Johannesson H."/>
        </authorList>
    </citation>
    <scope>NUCLEOTIDE SEQUENCE</scope>
    <source>
        <strain evidence="1">CBS 560.94</strain>
    </source>
</reference>
<reference evidence="1" key="1">
    <citation type="journal article" date="2023" name="Mol. Phylogenet. Evol.">
        <title>Genome-scale phylogeny and comparative genomics of the fungal order Sordariales.</title>
        <authorList>
            <person name="Hensen N."/>
            <person name="Bonometti L."/>
            <person name="Westerberg I."/>
            <person name="Brannstrom I.O."/>
            <person name="Guillou S."/>
            <person name="Cros-Aarteil S."/>
            <person name="Calhoun S."/>
            <person name="Haridas S."/>
            <person name="Kuo A."/>
            <person name="Mondo S."/>
            <person name="Pangilinan J."/>
            <person name="Riley R."/>
            <person name="LaButti K."/>
            <person name="Andreopoulos B."/>
            <person name="Lipzen A."/>
            <person name="Chen C."/>
            <person name="Yan M."/>
            <person name="Daum C."/>
            <person name="Ng V."/>
            <person name="Clum A."/>
            <person name="Steindorff A."/>
            <person name="Ohm R.A."/>
            <person name="Martin F."/>
            <person name="Silar P."/>
            <person name="Natvig D.O."/>
            <person name="Lalanne C."/>
            <person name="Gautier V."/>
            <person name="Ament-Velasquez S.L."/>
            <person name="Kruys A."/>
            <person name="Hutchinson M.I."/>
            <person name="Powell A.J."/>
            <person name="Barry K."/>
            <person name="Miller A.N."/>
            <person name="Grigoriev I.V."/>
            <person name="Debuchy R."/>
            <person name="Gladieux P."/>
            <person name="Hiltunen Thoren M."/>
            <person name="Johannesson H."/>
        </authorList>
    </citation>
    <scope>NUCLEOTIDE SEQUENCE</scope>
    <source>
        <strain evidence="1">CBS 560.94</strain>
    </source>
</reference>
<name>A0AAE0JHL1_9PEZI</name>
<sequence>MSVVVYPVLWYSLAHPEFLLTLSSCSLYNWAKGMFVKDNFVFNGGSKNSSYLSSSLSANSVPLREGKSRFKSKLKSLSYYSSYIKGGRLGLGLGLGPIVRIAKIARRINESIVVKEAFLLFNVNKGIAIAIAINIIDLGKVDSYAVI</sequence>
<dbReference type="RefSeq" id="XP_062683110.1">
    <property type="nucleotide sequence ID" value="XM_062825537.1"/>
</dbReference>
<keyword evidence="2" id="KW-1185">Reference proteome</keyword>
<comment type="caution">
    <text evidence="1">The sequence shown here is derived from an EMBL/GenBank/DDBJ whole genome shotgun (WGS) entry which is preliminary data.</text>
</comment>
<dbReference type="EMBL" id="JAUEPP010000003">
    <property type="protein sequence ID" value="KAK3348028.1"/>
    <property type="molecule type" value="Genomic_DNA"/>
</dbReference>
<organism evidence="1 2">
    <name type="scientific">Neurospora tetraspora</name>
    <dbReference type="NCBI Taxonomy" id="94610"/>
    <lineage>
        <taxon>Eukaryota</taxon>
        <taxon>Fungi</taxon>
        <taxon>Dikarya</taxon>
        <taxon>Ascomycota</taxon>
        <taxon>Pezizomycotina</taxon>
        <taxon>Sordariomycetes</taxon>
        <taxon>Sordariomycetidae</taxon>
        <taxon>Sordariales</taxon>
        <taxon>Sordariaceae</taxon>
        <taxon>Neurospora</taxon>
    </lineage>
</organism>
<protein>
    <submittedName>
        <fullName evidence="1">Uncharacterized protein</fullName>
    </submittedName>
</protein>
<dbReference type="Proteomes" id="UP001278500">
    <property type="component" value="Unassembled WGS sequence"/>
</dbReference>
<proteinExistence type="predicted"/>
<gene>
    <name evidence="1" type="ORF">B0H65DRAFT_441588</name>
</gene>
<dbReference type="AlphaFoldDB" id="A0AAE0JHL1"/>
<accession>A0AAE0JHL1</accession>